<dbReference type="Proteomes" id="UP000006238">
    <property type="component" value="Unassembled WGS sequence"/>
</dbReference>
<dbReference type="Pfam" id="PF17863">
    <property type="entry name" value="AAA_lid_2"/>
    <property type="match status" value="1"/>
</dbReference>
<dbReference type="GO" id="GO:0016887">
    <property type="term" value="F:ATP hydrolysis activity"/>
    <property type="evidence" value="ECO:0007669"/>
    <property type="project" value="InterPro"/>
</dbReference>
<dbReference type="InterPro" id="IPR011703">
    <property type="entry name" value="ATPase_AAA-3"/>
</dbReference>
<dbReference type="STRING" id="45851.BHV86_06960"/>
<dbReference type="InterPro" id="IPR041628">
    <property type="entry name" value="ChlI/MoxR_AAA_lid"/>
</dbReference>
<protein>
    <submittedName>
        <fullName evidence="3">ATPase family associated with various cellular activities (AAA)</fullName>
    </submittedName>
</protein>
<dbReference type="Gene3D" id="3.40.50.300">
    <property type="entry name" value="P-loop containing nucleotide triphosphate hydrolases"/>
    <property type="match status" value="1"/>
</dbReference>
<dbReference type="HOGENOM" id="CLU_034716_2_0_9"/>
<dbReference type="AlphaFoldDB" id="D4RWB6"/>
<dbReference type="PANTHER" id="PTHR42759">
    <property type="entry name" value="MOXR FAMILY PROTEIN"/>
    <property type="match status" value="1"/>
</dbReference>
<dbReference type="PIRSF" id="PIRSF002849">
    <property type="entry name" value="AAA_ATPase_chaperone_MoxR_prd"/>
    <property type="match status" value="1"/>
</dbReference>
<dbReference type="Pfam" id="PF07726">
    <property type="entry name" value="AAA_3"/>
    <property type="match status" value="1"/>
</dbReference>
<keyword evidence="4" id="KW-1185">Reference proteome</keyword>
<feature type="domain" description="ATPase AAA-3" evidence="1">
    <location>
        <begin position="47"/>
        <end position="177"/>
    </location>
</feature>
<dbReference type="SUPFAM" id="SSF52540">
    <property type="entry name" value="P-loop containing nucleoside triphosphate hydrolases"/>
    <property type="match status" value="1"/>
</dbReference>
<dbReference type="InterPro" id="IPR027417">
    <property type="entry name" value="P-loop_NTPase"/>
</dbReference>
<feature type="domain" description="ChlI/MoxR AAA lid" evidence="2">
    <location>
        <begin position="241"/>
        <end position="312"/>
    </location>
</feature>
<organism evidence="3 4">
    <name type="scientific">Eshraghiella crossota DSM 2876</name>
    <dbReference type="NCBI Taxonomy" id="511680"/>
    <lineage>
        <taxon>Bacteria</taxon>
        <taxon>Bacillati</taxon>
        <taxon>Bacillota</taxon>
        <taxon>Clostridia</taxon>
        <taxon>Lachnospirales</taxon>
        <taxon>Lachnospiraceae</taxon>
        <taxon>Eshraghiella</taxon>
    </lineage>
</organism>
<evidence type="ECO:0000313" key="3">
    <source>
        <dbReference type="EMBL" id="EFF69733.1"/>
    </source>
</evidence>
<name>D4RWB6_9FIRM</name>
<evidence type="ECO:0000259" key="1">
    <source>
        <dbReference type="Pfam" id="PF07726"/>
    </source>
</evidence>
<dbReference type="eggNOG" id="COG0714">
    <property type="taxonomic scope" value="Bacteria"/>
</dbReference>
<proteinExistence type="predicted"/>
<sequence>MNKMINRMERNMGYEKALNIIENVNKAVKGKSVVVSKVLMAILAKGHILMEDIPGVGKTTLALAFAKSMDLSQNRMQFTTDVLPSDVVGYSMYNSKTGEFEYKQGAVMCNLFLADEINRTSSKTQSALLEAMEEGQVTVDGVTRVINKPFVVIATQNPVGSAGTQLLPESQLDRFMVKLSMGYPDIESEVEIMINRQNMNPLDLVEEVVNAKELLEMQNEVAAIHMDKAIYEYIAMICSLTRNNAMIDLGLSPRGAVAMAAMARAHAYIYGRNYVIPEDVKEVFVDVAGHRLIYSPKAKINHISPDKIMSEIIKAVPVPGLAKKGASK</sequence>
<dbReference type="PANTHER" id="PTHR42759:SF5">
    <property type="entry name" value="METHANOL DEHYDROGENASE REGULATOR"/>
    <property type="match status" value="1"/>
</dbReference>
<dbReference type="EMBL" id="ABWN01000017">
    <property type="protein sequence ID" value="EFF69733.1"/>
    <property type="molecule type" value="Genomic_DNA"/>
</dbReference>
<dbReference type="GO" id="GO:0005524">
    <property type="term" value="F:ATP binding"/>
    <property type="evidence" value="ECO:0007669"/>
    <property type="project" value="InterPro"/>
</dbReference>
<dbReference type="Gene3D" id="1.10.8.80">
    <property type="entry name" value="Magnesium chelatase subunit I, C-Terminal domain"/>
    <property type="match status" value="1"/>
</dbReference>
<dbReference type="InterPro" id="IPR050764">
    <property type="entry name" value="CbbQ/NirQ/NorQ/GpvN"/>
</dbReference>
<comment type="caution">
    <text evidence="3">The sequence shown here is derived from an EMBL/GenBank/DDBJ whole genome shotgun (WGS) entry which is preliminary data.</text>
</comment>
<gene>
    <name evidence="3" type="ORF">BUTYVIB_00247</name>
</gene>
<reference evidence="3 4" key="1">
    <citation type="submission" date="2010-02" db="EMBL/GenBank/DDBJ databases">
        <authorList>
            <person name="Weinstock G."/>
            <person name="Sodergren E."/>
            <person name="Clifton S."/>
            <person name="Fulton L."/>
            <person name="Fulton B."/>
            <person name="Courtney L."/>
            <person name="Fronick C."/>
            <person name="Harrison M."/>
            <person name="Strong C."/>
            <person name="Farmer C."/>
            <person name="Delahaunty K."/>
            <person name="Markovic C."/>
            <person name="Hall O."/>
            <person name="Minx P."/>
            <person name="Tomlinson C."/>
            <person name="Mitreva M."/>
            <person name="Nelson J."/>
            <person name="Hou S."/>
            <person name="Wollam A."/>
            <person name="Pepin K.H."/>
            <person name="Johnson M."/>
            <person name="Bhonagiri V."/>
            <person name="Zhang X."/>
            <person name="Suruliraj S."/>
            <person name="Warren W."/>
            <person name="Chinwalla A."/>
            <person name="Mardis E.R."/>
            <person name="Wilson R.K."/>
        </authorList>
    </citation>
    <scope>NUCLEOTIDE SEQUENCE [LARGE SCALE GENOMIC DNA]</scope>
    <source>
        <strain evidence="3 4">DSM 2876</strain>
    </source>
</reference>
<dbReference type="CDD" id="cd00009">
    <property type="entry name" value="AAA"/>
    <property type="match status" value="1"/>
</dbReference>
<evidence type="ECO:0000313" key="4">
    <source>
        <dbReference type="Proteomes" id="UP000006238"/>
    </source>
</evidence>
<evidence type="ECO:0000259" key="2">
    <source>
        <dbReference type="Pfam" id="PF17863"/>
    </source>
</evidence>
<accession>D4RWB6</accession>